<dbReference type="SMART" id="SM00112">
    <property type="entry name" value="CA"/>
    <property type="match status" value="1"/>
</dbReference>
<accession>A0A6J8BS05</accession>
<keyword evidence="26" id="KW-1185">Reference proteome</keyword>
<dbReference type="Pfam" id="PF13927">
    <property type="entry name" value="Ig_3"/>
    <property type="match status" value="1"/>
</dbReference>
<keyword evidence="5 18" id="KW-0812">Transmembrane</keyword>
<keyword evidence="14" id="KW-0807">Transducer</keyword>
<dbReference type="Pfam" id="PF00002">
    <property type="entry name" value="7tm_2"/>
    <property type="match status" value="1"/>
</dbReference>
<feature type="domain" description="G-protein coupled receptors family 2 profile 2" evidence="22">
    <location>
        <begin position="1164"/>
        <end position="1340"/>
    </location>
</feature>
<dbReference type="PANTHER" id="PTHR12011:SF347">
    <property type="entry name" value="FI21270P1-RELATED"/>
    <property type="match status" value="1"/>
</dbReference>
<evidence type="ECO:0000256" key="7">
    <source>
        <dbReference type="ARBA" id="ARBA00022737"/>
    </source>
</evidence>
<evidence type="ECO:0000256" key="16">
    <source>
        <dbReference type="PROSITE-ProRule" id="PRU00043"/>
    </source>
</evidence>
<keyword evidence="6" id="KW-0732">Signal</keyword>
<dbReference type="GO" id="GO:0007156">
    <property type="term" value="P:homophilic cell adhesion via plasma membrane adhesion molecules"/>
    <property type="evidence" value="ECO:0007669"/>
    <property type="project" value="InterPro"/>
</dbReference>
<dbReference type="GO" id="GO:0005509">
    <property type="term" value="F:calcium ion binding"/>
    <property type="evidence" value="ECO:0007669"/>
    <property type="project" value="UniProtKB-UniRule"/>
</dbReference>
<evidence type="ECO:0000256" key="9">
    <source>
        <dbReference type="ARBA" id="ARBA00023040"/>
    </source>
</evidence>
<protein>
    <submittedName>
        <fullName evidence="25">Uncharacterized protein</fullName>
    </submittedName>
</protein>
<dbReference type="SUPFAM" id="SSF82671">
    <property type="entry name" value="SEA domain"/>
    <property type="match status" value="1"/>
</dbReference>
<dbReference type="InterPro" id="IPR036445">
    <property type="entry name" value="GPCR_2_extracell_dom_sf"/>
</dbReference>
<evidence type="ECO:0000256" key="13">
    <source>
        <dbReference type="ARBA" id="ARBA00023180"/>
    </source>
</evidence>
<feature type="compositionally biased region" description="Polar residues" evidence="17">
    <location>
        <begin position="1484"/>
        <end position="1507"/>
    </location>
</feature>
<keyword evidence="9" id="KW-0297">G-protein coupled receptor</keyword>
<feature type="compositionally biased region" description="Polar residues" evidence="17">
    <location>
        <begin position="1572"/>
        <end position="1584"/>
    </location>
</feature>
<evidence type="ECO:0000256" key="14">
    <source>
        <dbReference type="ARBA" id="ARBA00023224"/>
    </source>
</evidence>
<dbReference type="SUPFAM" id="SSF49313">
    <property type="entry name" value="Cadherin-like"/>
    <property type="match status" value="3"/>
</dbReference>
<dbReference type="PROSITE" id="PS50227">
    <property type="entry name" value="G_PROTEIN_RECEP_F2_3"/>
    <property type="match status" value="1"/>
</dbReference>
<feature type="domain" description="G-protein coupled receptors family 2 profile 1" evidence="21">
    <location>
        <begin position="746"/>
        <end position="828"/>
    </location>
</feature>
<proteinExistence type="inferred from homology"/>
<feature type="domain" description="Cadherin" evidence="23">
    <location>
        <begin position="233"/>
        <end position="336"/>
    </location>
</feature>
<dbReference type="PRINTS" id="PR00249">
    <property type="entry name" value="GPCRSECRETIN"/>
</dbReference>
<dbReference type="InterPro" id="IPR007110">
    <property type="entry name" value="Ig-like_dom"/>
</dbReference>
<evidence type="ECO:0000256" key="10">
    <source>
        <dbReference type="ARBA" id="ARBA00023136"/>
    </source>
</evidence>
<dbReference type="InterPro" id="IPR017983">
    <property type="entry name" value="GPCR_2_secretin-like_CS"/>
</dbReference>
<dbReference type="Gene3D" id="4.10.1240.10">
    <property type="entry name" value="GPCR, family 2, extracellular hormone receptor domain"/>
    <property type="match status" value="1"/>
</dbReference>
<feature type="region of interest" description="Disordered" evidence="17">
    <location>
        <begin position="1456"/>
        <end position="1526"/>
    </location>
</feature>
<dbReference type="Pfam" id="PF01825">
    <property type="entry name" value="GPS"/>
    <property type="match status" value="1"/>
</dbReference>
<feature type="transmembrane region" description="Helical" evidence="18">
    <location>
        <begin position="1292"/>
        <end position="1310"/>
    </location>
</feature>
<evidence type="ECO:0000256" key="8">
    <source>
        <dbReference type="ARBA" id="ARBA00022989"/>
    </source>
</evidence>
<evidence type="ECO:0000256" key="3">
    <source>
        <dbReference type="ARBA" id="ARBA00022475"/>
    </source>
</evidence>
<dbReference type="Pfam" id="PF16489">
    <property type="entry name" value="GAIN"/>
    <property type="match status" value="1"/>
</dbReference>
<dbReference type="InterPro" id="IPR017981">
    <property type="entry name" value="GPCR_2-like_7TM"/>
</dbReference>
<evidence type="ECO:0000256" key="4">
    <source>
        <dbReference type="ARBA" id="ARBA00022553"/>
    </source>
</evidence>
<evidence type="ECO:0000313" key="25">
    <source>
        <dbReference type="EMBL" id="CAC5386745.1"/>
    </source>
</evidence>
<feature type="compositionally biased region" description="Basic and acidic residues" evidence="17">
    <location>
        <begin position="1746"/>
        <end position="1773"/>
    </location>
</feature>
<dbReference type="Gene3D" id="2.60.40.60">
    <property type="entry name" value="Cadherins"/>
    <property type="match status" value="3"/>
</dbReference>
<keyword evidence="13" id="KW-0325">Glycoprotein</keyword>
<evidence type="ECO:0000256" key="2">
    <source>
        <dbReference type="ARBA" id="ARBA00007343"/>
    </source>
</evidence>
<evidence type="ECO:0000256" key="11">
    <source>
        <dbReference type="ARBA" id="ARBA00023157"/>
    </source>
</evidence>
<feature type="transmembrane region" description="Helical" evidence="18">
    <location>
        <begin position="1244"/>
        <end position="1271"/>
    </location>
</feature>
<keyword evidence="12" id="KW-0675">Receptor</keyword>
<dbReference type="EMBL" id="CACVKT020003887">
    <property type="protein sequence ID" value="CAC5386745.1"/>
    <property type="molecule type" value="Genomic_DNA"/>
</dbReference>
<sequence>MMFRVLNSCSNKNLAIQIKPICGVNSTNVAPVCSHVLETYVMTIPDTTSIGSTIGTLDCIDPDKDNVTYQISTTDVTQKTLVDFISDTFSIMSDTGDFKLKQTPTLEYYDFAVRVSDTDGLNTTINVQVFVNDFPPECNVLEGTGTVKDNLDSCYSTIIKCEDPQGGFVNYTSTSELFDLYSNANGSLDLCPAIDLQNKSGIYELIIYANNEIGMIALVFTMTILDVNNPPYFDDIRDFNLLEKSPPGTLLGVITAKEPDTLPGYNILTYAIVEQTENSTFTLNQDTGVLRLGNTTLNASDVSMHTLSLMVTDNGGLSGYGTAKVNVIDENDPPVCLQSQEILNAEVSRYASVGTIVTSLVCWDYDIETDYSTIVYTIIEDTEGLVSIDQNGNIMTASEIPATTESFNVKVRVSDLIMTQTGDFNDSTILDIHINVYIPEKPSIVVSIRMLNEIFDVQLLDSQSERYQNLSAKVTNRVEYILNQSSANVLSVTVASFRNGSVIVDLAIIVNETSSLSVVNTTLRDIILTGNLGGIIVDSSYFEATEGGEYTSKYDCVNEQNQLKHNGYIVITDISSYGSYHEDSAVNFTCGASVIGSTGTLTATWKLNNAVINPTATSRWKTGTLQEDPLYPERKQYTLTVNLMKTKDSGILSCQVSDGSLKSEQKINIAVIGKPDVSVSPMTTVVQKGDSTTLNCEVKESYSVPVLIVWYRNGIVFTSNQDEVIVGNGTFSTLEVINIKESVNYGCKGINVAGEGLVVTSNIIVVDSTGTNVYCPENTDNYGTFWNKTVSDTVVVLPCSGNFTGLVSRRCVGGNWQTPDYSTCVRQDLQTVFEQSDSLIEGVLVVDVDTILQNQNVLTSDDQEVLRAGDLEISSATLINVADYASERSDAVTVNQLDTFISTCDNLLEDRNRPEWEHLTRQNLGGISRLIDAVTTYTKAYTRLNGSEFSKTVQRDNLVVQVGKVQSQDVTFPGNSSNLPSWVTESDTKATLNKASLNASELVGYSSTFYRNISDLFQKYLLSNGVAVSTNGKYDVNSVVVDFSIDPAPVTLNPPLTVEFKHLQTPPFGILCGFWDFNAPDTPNGAWSTAGSKVVQTTSDTTICEYDHTTNFALLMSLSETVRGGLASRTCLGSECNISGWLWYFHFILVDYNHSIWFIMEDVCTFMAILLHYIFLVDFFMMLAEGVEMAFCVLYVFATRSRARWLIPAAWIFPIFIVGVSMAATQLDGYGNSKFCWLSIESGLMWAFIAPVLVVILANAVILVLVIKAILSSHCMLTITAKEQTKSSIRSICVLLPLLGITWLFGIFSVNEDLVVFQYLFAIFNSLQGLFVFLFHCLLSKQVRDGMSHWQSRRNGEYGVSGTTITRQTASETAQPSTSQQESSKAEAGEVNEDDANVATKETRRDADYIEKSKELLRERQADIDKKQKSLADELRAKLGGHSGVATDTIKVTSIKRKDEGPECVSLANDSPNEEKKFNDTTEEQSSNNSGWSTETESPTNSITTVAHSEDMKQTSNQNSDPKERTVSKLYEEACIEKDDVLELEVKVVTSSPLPKRRSDSISSNEDEIAVRNSSQNTESKENIISVSHKISENTSSDSEEDLNSIPLIVQQPSSEIENVDSFWSLPPTISDGTLVDFPGKLSMSDEEKWSKDTQITDLNRSEPGLISDATEEKSRISDFSTQSAPADLITSLHGKKDTKLEQIIPESSIADCTSSSTETLGGETHDTDSKASITDSLENISQTDESMKSESDDNNKERPSSEQSMDIRKITDTDDEEPIEDTTEAESYNTTENEDSCSENNTKL</sequence>
<feature type="compositionally biased region" description="Polar residues" evidence="17">
    <location>
        <begin position="1731"/>
        <end position="1745"/>
    </location>
</feature>
<feature type="transmembrane region" description="Helical" evidence="18">
    <location>
        <begin position="1316"/>
        <end position="1339"/>
    </location>
</feature>
<keyword evidence="16" id="KW-0106">Calcium</keyword>
<feature type="domain" description="Ig-like" evidence="24">
    <location>
        <begin position="675"/>
        <end position="764"/>
    </location>
</feature>
<keyword evidence="10 18" id="KW-0472">Membrane</keyword>
<evidence type="ECO:0000256" key="15">
    <source>
        <dbReference type="ARBA" id="ARBA00023292"/>
    </source>
</evidence>
<dbReference type="PROSITE" id="PS50221">
    <property type="entry name" value="GAIN_B"/>
    <property type="match status" value="1"/>
</dbReference>
<keyword evidence="11" id="KW-1015">Disulfide bond</keyword>
<dbReference type="InterPro" id="IPR000082">
    <property type="entry name" value="SEA_dom"/>
</dbReference>
<keyword evidence="8 18" id="KW-1133">Transmembrane helix</keyword>
<dbReference type="PROSITE" id="PS50024">
    <property type="entry name" value="SEA"/>
    <property type="match status" value="1"/>
</dbReference>
<dbReference type="InterPro" id="IPR046338">
    <property type="entry name" value="GAIN_dom_sf"/>
</dbReference>
<keyword evidence="7" id="KW-0677">Repeat</keyword>
<dbReference type="InterPro" id="IPR032471">
    <property type="entry name" value="AGRL2-4_GAIN_subdom_A"/>
</dbReference>
<gene>
    <name evidence="25" type="ORF">MCOR_22147</name>
</gene>
<evidence type="ECO:0000256" key="18">
    <source>
        <dbReference type="SAM" id="Phobius"/>
    </source>
</evidence>
<dbReference type="OrthoDB" id="6102845at2759"/>
<feature type="compositionally biased region" description="Polar residues" evidence="17">
    <location>
        <begin position="1367"/>
        <end position="1383"/>
    </location>
</feature>
<keyword evidence="4" id="KW-0597">Phosphoprotein</keyword>
<evidence type="ECO:0000259" key="24">
    <source>
        <dbReference type="PROSITE" id="PS50835"/>
    </source>
</evidence>
<reference evidence="25 26" key="1">
    <citation type="submission" date="2020-06" db="EMBL/GenBank/DDBJ databases">
        <authorList>
            <person name="Li R."/>
            <person name="Bekaert M."/>
        </authorList>
    </citation>
    <scope>NUCLEOTIDE SEQUENCE [LARGE SCALE GENOMIC DNA]</scope>
    <source>
        <strain evidence="26">wild</strain>
    </source>
</reference>
<dbReference type="InterPro" id="IPR002126">
    <property type="entry name" value="Cadherin-like_dom"/>
</dbReference>
<evidence type="ECO:0000313" key="26">
    <source>
        <dbReference type="Proteomes" id="UP000507470"/>
    </source>
</evidence>
<dbReference type="GO" id="GO:0004930">
    <property type="term" value="F:G protein-coupled receptor activity"/>
    <property type="evidence" value="ECO:0007669"/>
    <property type="project" value="UniProtKB-KW"/>
</dbReference>
<dbReference type="Pfam" id="PF02793">
    <property type="entry name" value="HRM"/>
    <property type="match status" value="1"/>
</dbReference>
<dbReference type="SMART" id="SM00303">
    <property type="entry name" value="GPS"/>
    <property type="match status" value="1"/>
</dbReference>
<keyword evidence="15" id="KW-0424">Laminin EGF-like domain</keyword>
<comment type="subcellular location">
    <subcellularLocation>
        <location evidence="1">Cell membrane</location>
        <topology evidence="1">Multi-pass membrane protein</topology>
    </subcellularLocation>
</comment>
<evidence type="ECO:0000259" key="20">
    <source>
        <dbReference type="PROSITE" id="PS50221"/>
    </source>
</evidence>
<evidence type="ECO:0000259" key="23">
    <source>
        <dbReference type="PROSITE" id="PS50268"/>
    </source>
</evidence>
<dbReference type="PRINTS" id="PR01694">
    <property type="entry name" value="BAIPRECURSOR"/>
</dbReference>
<comment type="similarity">
    <text evidence="2">Belongs to the G-protein coupled receptor 2 family. Adhesion G-protein coupled receptor (ADGR) subfamily.</text>
</comment>
<dbReference type="Gene3D" id="2.60.40.10">
    <property type="entry name" value="Immunoglobulins"/>
    <property type="match status" value="2"/>
</dbReference>
<evidence type="ECO:0000256" key="17">
    <source>
        <dbReference type="SAM" id="MobiDB-lite"/>
    </source>
</evidence>
<evidence type="ECO:0000259" key="21">
    <source>
        <dbReference type="PROSITE" id="PS50227"/>
    </source>
</evidence>
<evidence type="ECO:0000259" key="22">
    <source>
        <dbReference type="PROSITE" id="PS50261"/>
    </source>
</evidence>
<feature type="domain" description="Cadherin" evidence="23">
    <location>
        <begin position="36"/>
        <end position="133"/>
    </location>
</feature>
<dbReference type="Gene3D" id="1.25.40.610">
    <property type="match status" value="1"/>
</dbReference>
<feature type="region of interest" description="Disordered" evidence="17">
    <location>
        <begin position="1367"/>
        <end position="1405"/>
    </location>
</feature>
<dbReference type="Gene3D" id="2.60.220.50">
    <property type="match status" value="1"/>
</dbReference>
<dbReference type="InterPro" id="IPR013783">
    <property type="entry name" value="Ig-like_fold"/>
</dbReference>
<dbReference type="CDD" id="cd15040">
    <property type="entry name" value="7tmB2_Adhesion"/>
    <property type="match status" value="1"/>
</dbReference>
<dbReference type="InterPro" id="IPR015919">
    <property type="entry name" value="Cadherin-like_sf"/>
</dbReference>
<dbReference type="InterPro" id="IPR000832">
    <property type="entry name" value="GPCR_2_secretin-like"/>
</dbReference>
<dbReference type="InterPro" id="IPR008077">
    <property type="entry name" value="GPCR_2_brain_angio_inhib"/>
</dbReference>
<feature type="compositionally biased region" description="Low complexity" evidence="17">
    <location>
        <begin position="1714"/>
        <end position="1723"/>
    </location>
</feature>
<dbReference type="PROSITE" id="PS50835">
    <property type="entry name" value="IG_LIKE"/>
    <property type="match status" value="2"/>
</dbReference>
<feature type="region of interest" description="Disordered" evidence="17">
    <location>
        <begin position="1645"/>
        <end position="1805"/>
    </location>
</feature>
<dbReference type="SUPFAM" id="SSF111418">
    <property type="entry name" value="Hormone receptor domain"/>
    <property type="match status" value="1"/>
</dbReference>
<dbReference type="InterPro" id="IPR001879">
    <property type="entry name" value="GPCR_2_extracellular_dom"/>
</dbReference>
<evidence type="ECO:0000259" key="19">
    <source>
        <dbReference type="PROSITE" id="PS50024"/>
    </source>
</evidence>
<dbReference type="CDD" id="cd11304">
    <property type="entry name" value="Cadherin_repeat"/>
    <property type="match status" value="1"/>
</dbReference>
<dbReference type="GO" id="GO:0007166">
    <property type="term" value="P:cell surface receptor signaling pathway"/>
    <property type="evidence" value="ECO:0007669"/>
    <property type="project" value="InterPro"/>
</dbReference>
<dbReference type="SUPFAM" id="SSF81321">
    <property type="entry name" value="Family A G protein-coupled receptor-like"/>
    <property type="match status" value="1"/>
</dbReference>
<feature type="domain" description="GAIN-B" evidence="20">
    <location>
        <begin position="948"/>
        <end position="1122"/>
    </location>
</feature>
<feature type="domain" description="SEA" evidence="19">
    <location>
        <begin position="440"/>
        <end position="549"/>
    </location>
</feature>
<dbReference type="SMART" id="SM00409">
    <property type="entry name" value="IG"/>
    <property type="match status" value="2"/>
</dbReference>
<feature type="domain" description="Ig-like" evidence="24">
    <location>
        <begin position="582"/>
        <end position="670"/>
    </location>
</feature>
<dbReference type="InterPro" id="IPR036364">
    <property type="entry name" value="SEA_dom_sf"/>
</dbReference>
<dbReference type="SUPFAM" id="SSF48726">
    <property type="entry name" value="Immunoglobulin"/>
    <property type="match status" value="2"/>
</dbReference>
<dbReference type="PANTHER" id="PTHR12011">
    <property type="entry name" value="ADHESION G-PROTEIN COUPLED RECEPTOR"/>
    <property type="match status" value="1"/>
</dbReference>
<feature type="domain" description="Cadherin" evidence="23">
    <location>
        <begin position="178"/>
        <end position="233"/>
    </location>
</feature>
<dbReference type="InterPro" id="IPR036179">
    <property type="entry name" value="Ig-like_dom_sf"/>
</dbReference>
<organism evidence="25 26">
    <name type="scientific">Mytilus coruscus</name>
    <name type="common">Sea mussel</name>
    <dbReference type="NCBI Taxonomy" id="42192"/>
    <lineage>
        <taxon>Eukaryota</taxon>
        <taxon>Metazoa</taxon>
        <taxon>Spiralia</taxon>
        <taxon>Lophotrochozoa</taxon>
        <taxon>Mollusca</taxon>
        <taxon>Bivalvia</taxon>
        <taxon>Autobranchia</taxon>
        <taxon>Pteriomorphia</taxon>
        <taxon>Mytilida</taxon>
        <taxon>Mytiloidea</taxon>
        <taxon>Mytilidae</taxon>
        <taxon>Mytilinae</taxon>
        <taxon>Mytilus</taxon>
    </lineage>
</organism>
<dbReference type="Proteomes" id="UP000507470">
    <property type="component" value="Unassembled WGS sequence"/>
</dbReference>
<feature type="transmembrane region" description="Helical" evidence="18">
    <location>
        <begin position="1170"/>
        <end position="1198"/>
    </location>
</feature>
<evidence type="ECO:0000256" key="12">
    <source>
        <dbReference type="ARBA" id="ARBA00023170"/>
    </source>
</evidence>
<evidence type="ECO:0000256" key="6">
    <source>
        <dbReference type="ARBA" id="ARBA00022729"/>
    </source>
</evidence>
<dbReference type="PROSITE" id="PS00650">
    <property type="entry name" value="G_PROTEIN_RECEP_F2_2"/>
    <property type="match status" value="1"/>
</dbReference>
<feature type="region of interest" description="Disordered" evidence="17">
    <location>
        <begin position="1551"/>
        <end position="1584"/>
    </location>
</feature>
<feature type="compositionally biased region" description="Acidic residues" evidence="17">
    <location>
        <begin position="1774"/>
        <end position="1785"/>
    </location>
</feature>
<dbReference type="Gene3D" id="1.20.1070.10">
    <property type="entry name" value="Rhodopsin 7-helix transmembrane proteins"/>
    <property type="match status" value="1"/>
</dbReference>
<dbReference type="PROSITE" id="PS50261">
    <property type="entry name" value="G_PROTEIN_RECEP_F2_4"/>
    <property type="match status" value="1"/>
</dbReference>
<dbReference type="GO" id="GO:0005886">
    <property type="term" value="C:plasma membrane"/>
    <property type="evidence" value="ECO:0007669"/>
    <property type="project" value="UniProtKB-SubCell"/>
</dbReference>
<evidence type="ECO:0000256" key="5">
    <source>
        <dbReference type="ARBA" id="ARBA00022692"/>
    </source>
</evidence>
<name>A0A6J8BS05_MYTCO</name>
<feature type="transmembrane region" description="Helical" evidence="18">
    <location>
        <begin position="1205"/>
        <end position="1224"/>
    </location>
</feature>
<dbReference type="InterPro" id="IPR000203">
    <property type="entry name" value="GPS"/>
</dbReference>
<keyword evidence="3" id="KW-1003">Cell membrane</keyword>
<dbReference type="Pfam" id="PF00028">
    <property type="entry name" value="Cadherin"/>
    <property type="match status" value="1"/>
</dbReference>
<dbReference type="PROSITE" id="PS50268">
    <property type="entry name" value="CADHERIN_2"/>
    <property type="match status" value="3"/>
</dbReference>
<dbReference type="InterPro" id="IPR003599">
    <property type="entry name" value="Ig_sub"/>
</dbReference>
<dbReference type="SMART" id="SM00008">
    <property type="entry name" value="HormR"/>
    <property type="match status" value="1"/>
</dbReference>
<evidence type="ECO:0000256" key="1">
    <source>
        <dbReference type="ARBA" id="ARBA00004651"/>
    </source>
</evidence>
<dbReference type="InterPro" id="IPR057244">
    <property type="entry name" value="GAIN_B"/>
</dbReference>